<protein>
    <recommendedName>
        <fullName evidence="3">Cytosine-specific methyltransferase</fullName>
        <ecNumber evidence="3">2.1.1.37</ecNumber>
    </recommendedName>
</protein>
<dbReference type="EMBL" id="CP019609">
    <property type="protein sequence ID" value="AQP54632.1"/>
    <property type="molecule type" value="Genomic_DNA"/>
</dbReference>
<dbReference type="STRING" id="633807.BW732_10730"/>
<feature type="active site" evidence="1">
    <location>
        <position position="81"/>
    </location>
</feature>
<name>A0A1Q2D8D8_9ENTE</name>
<keyword evidence="1 3" id="KW-0808">Transferase</keyword>
<dbReference type="OrthoDB" id="9813719at2"/>
<dbReference type="CDD" id="cd00315">
    <property type="entry name" value="Cyt_C5_DNA_methylase"/>
    <property type="match status" value="1"/>
</dbReference>
<comment type="catalytic activity">
    <reaction evidence="3">
        <text>a 2'-deoxycytidine in DNA + S-adenosyl-L-methionine = a 5-methyl-2'-deoxycytidine in DNA + S-adenosyl-L-homocysteine + H(+)</text>
        <dbReference type="Rhea" id="RHEA:13681"/>
        <dbReference type="Rhea" id="RHEA-COMP:11369"/>
        <dbReference type="Rhea" id="RHEA-COMP:11370"/>
        <dbReference type="ChEBI" id="CHEBI:15378"/>
        <dbReference type="ChEBI" id="CHEBI:57856"/>
        <dbReference type="ChEBI" id="CHEBI:59789"/>
        <dbReference type="ChEBI" id="CHEBI:85452"/>
        <dbReference type="ChEBI" id="CHEBI:85454"/>
        <dbReference type="EC" id="2.1.1.37"/>
    </reaction>
</comment>
<keyword evidence="5" id="KW-1185">Reference proteome</keyword>
<dbReference type="KEGG" id="vpi:BW732_10730"/>
<dbReference type="GO" id="GO:0032259">
    <property type="term" value="P:methylation"/>
    <property type="evidence" value="ECO:0007669"/>
    <property type="project" value="UniProtKB-KW"/>
</dbReference>
<dbReference type="Proteomes" id="UP000188246">
    <property type="component" value="Chromosome"/>
</dbReference>
<dbReference type="InterPro" id="IPR018117">
    <property type="entry name" value="C5_DNA_meth_AS"/>
</dbReference>
<dbReference type="SUPFAM" id="SSF53335">
    <property type="entry name" value="S-adenosyl-L-methionine-dependent methyltransferases"/>
    <property type="match status" value="1"/>
</dbReference>
<dbReference type="PROSITE" id="PS51679">
    <property type="entry name" value="SAM_MT_C5"/>
    <property type="match status" value="1"/>
</dbReference>
<dbReference type="AlphaFoldDB" id="A0A1Q2D8D8"/>
<evidence type="ECO:0000256" key="2">
    <source>
        <dbReference type="RuleBase" id="RU000416"/>
    </source>
</evidence>
<dbReference type="PANTHER" id="PTHR46098:SF1">
    <property type="entry name" value="TRNA (CYTOSINE(38)-C(5))-METHYLTRANSFERASE"/>
    <property type="match status" value="1"/>
</dbReference>
<dbReference type="PRINTS" id="PR00105">
    <property type="entry name" value="C5METTRFRASE"/>
</dbReference>
<comment type="similarity">
    <text evidence="1 2">Belongs to the class I-like SAM-binding methyltransferase superfamily. C5-methyltransferase family.</text>
</comment>
<dbReference type="InterPro" id="IPR001525">
    <property type="entry name" value="C5_MeTfrase"/>
</dbReference>
<gene>
    <name evidence="4" type="ORF">BW732_10730</name>
</gene>
<evidence type="ECO:0000256" key="3">
    <source>
        <dbReference type="RuleBase" id="RU000417"/>
    </source>
</evidence>
<dbReference type="GO" id="GO:0003886">
    <property type="term" value="F:DNA (cytosine-5-)-methyltransferase activity"/>
    <property type="evidence" value="ECO:0007669"/>
    <property type="project" value="UniProtKB-EC"/>
</dbReference>
<evidence type="ECO:0000313" key="5">
    <source>
        <dbReference type="Proteomes" id="UP000188246"/>
    </source>
</evidence>
<dbReference type="Pfam" id="PF00145">
    <property type="entry name" value="DNA_methylase"/>
    <property type="match status" value="1"/>
</dbReference>
<keyword evidence="1 3" id="KW-0489">Methyltransferase</keyword>
<reference evidence="4 5" key="1">
    <citation type="journal article" date="2010" name="Int. J. Syst. Evol. Microbiol.">
        <title>Vagococcus penaei sp. nov., isolated from spoilage microbiota of cooked shrimp (Penaeus vannamei).</title>
        <authorList>
            <person name="Jaffres E."/>
            <person name="Prevost H."/>
            <person name="Rossero A."/>
            <person name="Joffraud J.J."/>
            <person name="Dousset X."/>
        </authorList>
    </citation>
    <scope>NUCLEOTIDE SEQUENCE [LARGE SCALE GENOMIC DNA]</scope>
    <source>
        <strain evidence="4 5">CD276</strain>
    </source>
</reference>
<dbReference type="PROSITE" id="PS00094">
    <property type="entry name" value="C5_MTASE_1"/>
    <property type="match status" value="1"/>
</dbReference>
<sequence length="419" mass="47441">MEGNMIKFIDLFAGMGGIRIGFEKAAANLNIETKSVFVSEIKKHAISAYSDNFNETIHGDITAINAKAIPDFDILLAGFPCQAFSNAGNRLGFDDTRGTLFFDVARILKEKQPYGFILENVEGLVSHDKGNTFRVITNVLDALEYNVSYKVLDSQNFGLAQSRKRIYIVGTKGKKVDLNSFKKKESILNDVLEFDVKPIDCEFSEKLLSHFSLSDVIGKQIKDKRGGENNIHSWDFELKGEVTEDQKELLELLLRQRRNRKWAEVIGIDWMDGMPLTKEMIETFYDNPNLEEMLEDLTKKEYLVYEHPKQKINGRRVYDTSLEKGYNIVTGKLSFKYNRILDGHAVTPTLVATDVSKLGVAVQDGIRPLTIREGLRLFGFPEEYKLDLPKSKAYDLLGNTVAVPVIEAISTELLKNYKA</sequence>
<organism evidence="4 5">
    <name type="scientific">Vagococcus penaei</name>
    <dbReference type="NCBI Taxonomy" id="633807"/>
    <lineage>
        <taxon>Bacteria</taxon>
        <taxon>Bacillati</taxon>
        <taxon>Bacillota</taxon>
        <taxon>Bacilli</taxon>
        <taxon>Lactobacillales</taxon>
        <taxon>Enterococcaceae</taxon>
        <taxon>Vagococcus</taxon>
    </lineage>
</organism>
<evidence type="ECO:0000256" key="1">
    <source>
        <dbReference type="PROSITE-ProRule" id="PRU01016"/>
    </source>
</evidence>
<dbReference type="PANTHER" id="PTHR46098">
    <property type="entry name" value="TRNA (CYTOSINE(38)-C(5))-METHYLTRANSFERASE"/>
    <property type="match status" value="1"/>
</dbReference>
<keyword evidence="1" id="KW-0949">S-adenosyl-L-methionine</keyword>
<dbReference type="InterPro" id="IPR050750">
    <property type="entry name" value="C5-MTase"/>
</dbReference>
<accession>A0A1Q2D8D8</accession>
<dbReference type="Gene3D" id="3.40.50.150">
    <property type="entry name" value="Vaccinia Virus protein VP39"/>
    <property type="match status" value="1"/>
</dbReference>
<dbReference type="Gene3D" id="3.90.120.10">
    <property type="entry name" value="DNA Methylase, subunit A, domain 2"/>
    <property type="match status" value="1"/>
</dbReference>
<dbReference type="EC" id="2.1.1.37" evidence="3"/>
<evidence type="ECO:0000313" key="4">
    <source>
        <dbReference type="EMBL" id="AQP54632.1"/>
    </source>
</evidence>
<dbReference type="NCBIfam" id="TIGR00675">
    <property type="entry name" value="dcm"/>
    <property type="match status" value="1"/>
</dbReference>
<proteinExistence type="inferred from homology"/>
<dbReference type="InterPro" id="IPR029063">
    <property type="entry name" value="SAM-dependent_MTases_sf"/>
</dbReference>